<proteinExistence type="inferred from homology"/>
<keyword evidence="7" id="KW-1185">Reference proteome</keyword>
<dbReference type="InterPro" id="IPR027417">
    <property type="entry name" value="P-loop_NTPase"/>
</dbReference>
<dbReference type="Proteomes" id="UP000472263">
    <property type="component" value="Chromosome 2"/>
</dbReference>
<comment type="similarity">
    <text evidence="1">Belongs to the TRAFAC class dynamin-like GTPase superfamily. IRG family.</text>
</comment>
<organism evidence="6 7">
    <name type="scientific">Myripristis murdjan</name>
    <name type="common">pinecone soldierfish</name>
    <dbReference type="NCBI Taxonomy" id="586833"/>
    <lineage>
        <taxon>Eukaryota</taxon>
        <taxon>Metazoa</taxon>
        <taxon>Chordata</taxon>
        <taxon>Craniata</taxon>
        <taxon>Vertebrata</taxon>
        <taxon>Euteleostomi</taxon>
        <taxon>Actinopterygii</taxon>
        <taxon>Neopterygii</taxon>
        <taxon>Teleostei</taxon>
        <taxon>Neoteleostei</taxon>
        <taxon>Acanthomorphata</taxon>
        <taxon>Holocentriformes</taxon>
        <taxon>Holocentridae</taxon>
        <taxon>Myripristis</taxon>
    </lineage>
</organism>
<keyword evidence="4" id="KW-0342">GTP-binding</keyword>
<protein>
    <submittedName>
        <fullName evidence="6">Interferon-inducible GTPase 5-like</fullName>
    </submittedName>
</protein>
<dbReference type="RefSeq" id="XP_029925702.1">
    <property type="nucleotide sequence ID" value="XM_030069842.1"/>
</dbReference>
<dbReference type="InterPro" id="IPR030385">
    <property type="entry name" value="G_IRG_dom"/>
</dbReference>
<dbReference type="InterPro" id="IPR007743">
    <property type="entry name" value="Immunity-related_GTPase-like"/>
</dbReference>
<dbReference type="RefSeq" id="XP_029925703.1">
    <property type="nucleotide sequence ID" value="XM_030069843.1"/>
</dbReference>
<dbReference type="FunFam" id="3.40.50.300:FF:000541">
    <property type="entry name" value="Immunity related GTPase M"/>
    <property type="match status" value="1"/>
</dbReference>
<evidence type="ECO:0000256" key="4">
    <source>
        <dbReference type="ARBA" id="ARBA00023134"/>
    </source>
</evidence>
<dbReference type="FunCoup" id="A0A668A685">
    <property type="interactions" value="32"/>
</dbReference>
<dbReference type="GO" id="GO:0016787">
    <property type="term" value="F:hydrolase activity"/>
    <property type="evidence" value="ECO:0007669"/>
    <property type="project" value="UniProtKB-KW"/>
</dbReference>
<evidence type="ECO:0000313" key="6">
    <source>
        <dbReference type="Ensembl" id="ENSMMDP00005048852.1"/>
    </source>
</evidence>
<dbReference type="GO" id="GO:0016020">
    <property type="term" value="C:membrane"/>
    <property type="evidence" value="ECO:0007669"/>
    <property type="project" value="InterPro"/>
</dbReference>
<name>A0A668A685_9TELE</name>
<evidence type="ECO:0000259" key="5">
    <source>
        <dbReference type="PROSITE" id="PS51716"/>
    </source>
</evidence>
<evidence type="ECO:0000256" key="2">
    <source>
        <dbReference type="ARBA" id="ARBA00022741"/>
    </source>
</evidence>
<dbReference type="Pfam" id="PF05049">
    <property type="entry name" value="IIGP"/>
    <property type="match status" value="1"/>
</dbReference>
<dbReference type="Ensembl" id="ENSMMDT00005049807.1">
    <property type="protein sequence ID" value="ENSMMDP00005048852.1"/>
    <property type="gene ID" value="ENSMMDG00005022211.1"/>
</dbReference>
<feature type="domain" description="IRG-type G" evidence="5">
    <location>
        <begin position="41"/>
        <end position="222"/>
    </location>
</feature>
<keyword evidence="3" id="KW-0378">Hydrolase</keyword>
<dbReference type="PANTHER" id="PTHR32341">
    <property type="entry name" value="INTERFERON-INDUCIBLE GTPASE"/>
    <property type="match status" value="1"/>
</dbReference>
<dbReference type="GeneTree" id="ENSGT00950000183007"/>
<dbReference type="PANTHER" id="PTHR32341:SF10">
    <property type="entry name" value="INTERFERON-INDUCIBLE GTPASE 5"/>
    <property type="match status" value="1"/>
</dbReference>
<sequence length="399" mass="44444">MDPSGIEPPEDYEVIKEALKNSDAAVASAKIKDYLEEQTKIPLNIAVTGESGSGKSTFVNAFRGLSNKDEGAAPTGCVETSMEAAPYPHPNYPNVILWDLPGIGTTSFPAAEYLKKFGFDQFDFFILISSERFRENDVKLALEIKKQKKKFYFVRTKIDHNIQDEERSQRDFNAEKTLQLIRQNCIQGLQKQGVASPQVFLISSFDLNLYDFQLLVETMERELPSHKRDALLFAIVPVTQDILNKKKKAFEAKIKYYALLSALITPAPIPGLSLAVDLVIFVTVINMYKTGFGVDEESLQKLADSTNTPLSELQAVMTSPFAVPKVTTDVIVKFLTATETQTTLHAAEEGSRFISLFFIHLVAWIPFVTTYSTLKTCLNMVAEDAQNVLMEALGLNTSV</sequence>
<dbReference type="InterPro" id="IPR051515">
    <property type="entry name" value="IRG"/>
</dbReference>
<dbReference type="RefSeq" id="XP_029925705.1">
    <property type="nucleotide sequence ID" value="XM_030069845.1"/>
</dbReference>
<evidence type="ECO:0000256" key="3">
    <source>
        <dbReference type="ARBA" id="ARBA00022801"/>
    </source>
</evidence>
<gene>
    <name evidence="6" type="primary">LOC115372129</name>
</gene>
<evidence type="ECO:0000256" key="1">
    <source>
        <dbReference type="ARBA" id="ARBA00005429"/>
    </source>
</evidence>
<dbReference type="GeneID" id="115372129"/>
<accession>A0A668A685</accession>
<reference evidence="6" key="3">
    <citation type="submission" date="2025-09" db="UniProtKB">
        <authorList>
            <consortium name="Ensembl"/>
        </authorList>
    </citation>
    <scope>IDENTIFICATION</scope>
</reference>
<keyword evidence="2" id="KW-0547">Nucleotide-binding</keyword>
<reference evidence="6" key="1">
    <citation type="submission" date="2019-06" db="EMBL/GenBank/DDBJ databases">
        <authorList>
            <consortium name="Wellcome Sanger Institute Data Sharing"/>
        </authorList>
    </citation>
    <scope>NUCLEOTIDE SEQUENCE [LARGE SCALE GENOMIC DNA]</scope>
</reference>
<evidence type="ECO:0000313" key="7">
    <source>
        <dbReference type="Proteomes" id="UP000472263"/>
    </source>
</evidence>
<dbReference type="Gene3D" id="3.40.50.300">
    <property type="entry name" value="P-loop containing nucleotide triphosphate hydrolases"/>
    <property type="match status" value="1"/>
</dbReference>
<dbReference type="AlphaFoldDB" id="A0A668A685"/>
<dbReference type="GO" id="GO:0005525">
    <property type="term" value="F:GTP binding"/>
    <property type="evidence" value="ECO:0007669"/>
    <property type="project" value="UniProtKB-KW"/>
</dbReference>
<dbReference type="PROSITE" id="PS51716">
    <property type="entry name" value="G_IRG"/>
    <property type="match status" value="1"/>
</dbReference>
<dbReference type="SUPFAM" id="SSF52540">
    <property type="entry name" value="P-loop containing nucleoside triphosphate hydrolases"/>
    <property type="match status" value="1"/>
</dbReference>
<dbReference type="RefSeq" id="XP_029925701.1">
    <property type="nucleotide sequence ID" value="XM_030069841.1"/>
</dbReference>
<reference evidence="6" key="2">
    <citation type="submission" date="2025-08" db="UniProtKB">
        <authorList>
            <consortium name="Ensembl"/>
        </authorList>
    </citation>
    <scope>IDENTIFICATION</scope>
</reference>
<dbReference type="InParanoid" id="A0A668A685"/>